<dbReference type="GO" id="GO:0006313">
    <property type="term" value="P:DNA transposition"/>
    <property type="evidence" value="ECO:0007669"/>
    <property type="project" value="InterPro"/>
</dbReference>
<organism evidence="2">
    <name type="scientific">mine drainage metagenome</name>
    <dbReference type="NCBI Taxonomy" id="410659"/>
    <lineage>
        <taxon>unclassified sequences</taxon>
        <taxon>metagenomes</taxon>
        <taxon>ecological metagenomes</taxon>
    </lineage>
</organism>
<proteinExistence type="predicted"/>
<protein>
    <submittedName>
        <fullName evidence="2">Transposase IS200-family protein</fullName>
    </submittedName>
</protein>
<dbReference type="SMART" id="SM01321">
    <property type="entry name" value="Y1_Tnp"/>
    <property type="match status" value="1"/>
</dbReference>
<dbReference type="NCBIfam" id="NF033573">
    <property type="entry name" value="transpos_IS200"/>
    <property type="match status" value="1"/>
</dbReference>
<sequence>MHVHLVFVAKYRRRVFDGDAIQRLRAIFTNVCADFEARLIEMDGEDDHVHLLVEYPPKVAVSNLVNSLKGVSSRMLRKERPNIQKRYWRGVLWSPSYFVSSCGGAPISIVRQYIEQQQTPH</sequence>
<accession>T1A3R6</accession>
<evidence type="ECO:0000313" key="2">
    <source>
        <dbReference type="EMBL" id="EQD51587.1"/>
    </source>
</evidence>
<dbReference type="Pfam" id="PF01797">
    <property type="entry name" value="Y1_Tnp"/>
    <property type="match status" value="1"/>
</dbReference>
<dbReference type="SUPFAM" id="SSF143422">
    <property type="entry name" value="Transposase IS200-like"/>
    <property type="match status" value="1"/>
</dbReference>
<dbReference type="InterPro" id="IPR036515">
    <property type="entry name" value="Transposase_17_sf"/>
</dbReference>
<dbReference type="InterPro" id="IPR002686">
    <property type="entry name" value="Transposase_17"/>
</dbReference>
<dbReference type="Gene3D" id="3.30.70.1290">
    <property type="entry name" value="Transposase IS200-like"/>
    <property type="match status" value="1"/>
</dbReference>
<dbReference type="GO" id="GO:0003677">
    <property type="term" value="F:DNA binding"/>
    <property type="evidence" value="ECO:0007669"/>
    <property type="project" value="InterPro"/>
</dbReference>
<feature type="domain" description="Transposase IS200-like" evidence="1">
    <location>
        <begin position="2"/>
        <end position="117"/>
    </location>
</feature>
<dbReference type="AlphaFoldDB" id="T1A3R6"/>
<reference evidence="2" key="1">
    <citation type="submission" date="2013-08" db="EMBL/GenBank/DDBJ databases">
        <authorList>
            <person name="Mendez C."/>
            <person name="Richter M."/>
            <person name="Ferrer M."/>
            <person name="Sanchez J."/>
        </authorList>
    </citation>
    <scope>NUCLEOTIDE SEQUENCE</scope>
</reference>
<reference evidence="2" key="2">
    <citation type="journal article" date="2014" name="ISME J.">
        <title>Microbial stratification in low pH oxic and suboxic macroscopic growths along an acid mine drainage.</title>
        <authorList>
            <person name="Mendez-Garcia C."/>
            <person name="Mesa V."/>
            <person name="Sprenger R.R."/>
            <person name="Richter M."/>
            <person name="Diez M.S."/>
            <person name="Solano J."/>
            <person name="Bargiela R."/>
            <person name="Golyshina O.V."/>
            <person name="Manteca A."/>
            <person name="Ramos J.L."/>
            <person name="Gallego J.R."/>
            <person name="Llorente I."/>
            <person name="Martins Dos Santos V.A."/>
            <person name="Jensen O.N."/>
            <person name="Pelaez A.I."/>
            <person name="Sanchez J."/>
            <person name="Ferrer M."/>
        </authorList>
    </citation>
    <scope>NUCLEOTIDE SEQUENCE</scope>
</reference>
<dbReference type="EMBL" id="AUZY01007083">
    <property type="protein sequence ID" value="EQD51587.1"/>
    <property type="molecule type" value="Genomic_DNA"/>
</dbReference>
<name>T1A3R6_9ZZZZ</name>
<dbReference type="PANTHER" id="PTHR33360">
    <property type="entry name" value="TRANSPOSASE FOR INSERTION SEQUENCE ELEMENT IS200"/>
    <property type="match status" value="1"/>
</dbReference>
<gene>
    <name evidence="2" type="ORF">B1B_10958</name>
</gene>
<evidence type="ECO:0000259" key="1">
    <source>
        <dbReference type="SMART" id="SM01321"/>
    </source>
</evidence>
<comment type="caution">
    <text evidence="2">The sequence shown here is derived from an EMBL/GenBank/DDBJ whole genome shotgun (WGS) entry which is preliminary data.</text>
</comment>
<dbReference type="GO" id="GO:0004803">
    <property type="term" value="F:transposase activity"/>
    <property type="evidence" value="ECO:0007669"/>
    <property type="project" value="InterPro"/>
</dbReference>
<dbReference type="PANTHER" id="PTHR33360:SF2">
    <property type="entry name" value="TRANSPOSASE FOR INSERTION SEQUENCE ELEMENT IS200"/>
    <property type="match status" value="1"/>
</dbReference>